<gene>
    <name evidence="7" type="ORF">GCM10025869_04630</name>
</gene>
<name>A0ABQ6JRI5_9MICO</name>
<dbReference type="InterPro" id="IPR050763">
    <property type="entry name" value="ABC_transporter_ATP-binding"/>
</dbReference>
<keyword evidence="3" id="KW-0547">Nucleotide-binding</keyword>
<comment type="caution">
    <text evidence="7">The sequence shown here is derived from an EMBL/GenBank/DDBJ whole genome shotgun (WGS) entry which is preliminary data.</text>
</comment>
<keyword evidence="4 7" id="KW-0067">ATP-binding</keyword>
<dbReference type="Pfam" id="PF00005">
    <property type="entry name" value="ABC_tran"/>
    <property type="match status" value="1"/>
</dbReference>
<evidence type="ECO:0000313" key="8">
    <source>
        <dbReference type="Proteomes" id="UP001157069"/>
    </source>
</evidence>
<evidence type="ECO:0000259" key="6">
    <source>
        <dbReference type="PROSITE" id="PS50893"/>
    </source>
</evidence>
<evidence type="ECO:0000313" key="7">
    <source>
        <dbReference type="EMBL" id="GMA89934.1"/>
    </source>
</evidence>
<evidence type="ECO:0000256" key="3">
    <source>
        <dbReference type="ARBA" id="ARBA00022741"/>
    </source>
</evidence>
<organism evidence="7 8">
    <name type="scientific">Homoserinibacter gongjuensis</name>
    <dbReference type="NCBI Taxonomy" id="1162968"/>
    <lineage>
        <taxon>Bacteria</taxon>
        <taxon>Bacillati</taxon>
        <taxon>Actinomycetota</taxon>
        <taxon>Actinomycetes</taxon>
        <taxon>Micrococcales</taxon>
        <taxon>Microbacteriaceae</taxon>
        <taxon>Homoserinibacter</taxon>
    </lineage>
</organism>
<dbReference type="EMBL" id="BSVA01000001">
    <property type="protein sequence ID" value="GMA89934.1"/>
    <property type="molecule type" value="Genomic_DNA"/>
</dbReference>
<dbReference type="PANTHER" id="PTHR42711">
    <property type="entry name" value="ABC TRANSPORTER ATP-BINDING PROTEIN"/>
    <property type="match status" value="1"/>
</dbReference>
<dbReference type="PROSITE" id="PS00211">
    <property type="entry name" value="ABC_TRANSPORTER_1"/>
    <property type="match status" value="1"/>
</dbReference>
<dbReference type="Gene3D" id="3.40.50.300">
    <property type="entry name" value="P-loop containing nucleotide triphosphate hydrolases"/>
    <property type="match status" value="1"/>
</dbReference>
<comment type="subcellular location">
    <subcellularLocation>
        <location evidence="1">Cell membrane</location>
        <topology evidence="1">Peripheral membrane protein</topology>
    </subcellularLocation>
</comment>
<feature type="domain" description="ABC transporter" evidence="6">
    <location>
        <begin position="5"/>
        <end position="232"/>
    </location>
</feature>
<dbReference type="SUPFAM" id="SSF52540">
    <property type="entry name" value="P-loop containing nucleoside triphosphate hydrolases"/>
    <property type="match status" value="1"/>
</dbReference>
<dbReference type="PROSITE" id="PS50893">
    <property type="entry name" value="ABC_TRANSPORTER_2"/>
    <property type="match status" value="1"/>
</dbReference>
<evidence type="ECO:0000256" key="5">
    <source>
        <dbReference type="ARBA" id="ARBA00023251"/>
    </source>
</evidence>
<dbReference type="SMART" id="SM00382">
    <property type="entry name" value="AAA"/>
    <property type="match status" value="1"/>
</dbReference>
<dbReference type="PANTHER" id="PTHR42711:SF17">
    <property type="entry name" value="ABC TRANSPORTER ATP-BINDING PROTEIN"/>
    <property type="match status" value="1"/>
</dbReference>
<keyword evidence="5" id="KW-0046">Antibiotic resistance</keyword>
<dbReference type="RefSeq" id="WP_284297445.1">
    <property type="nucleotide sequence ID" value="NZ_BSVA01000001.1"/>
</dbReference>
<protein>
    <submittedName>
        <fullName evidence="7">ABC transporter ATP-binding protein</fullName>
    </submittedName>
</protein>
<keyword evidence="8" id="KW-1185">Reference proteome</keyword>
<evidence type="ECO:0000256" key="4">
    <source>
        <dbReference type="ARBA" id="ARBA00022840"/>
    </source>
</evidence>
<accession>A0ABQ6JRI5</accession>
<sequence length="298" mass="31380">MTSLATATGVTHRYGDVVALHDVDLEIGEAELVGMLGPNGAGKSTLLALLQGLRHPTAGTVRLFGGDPRDAASRLRLGSTPQETALPPTLRVGEVIDFVGGHFVDAPAGRVPTAELAEEFGLTELLRRQTGALSGGQRRRLSVALAFVGRPQLVLLDEPTTGLDVDGRRALWEAIRRQHDAGATIVVTSHYLEEIEALAKRVVVISEGRVVADDTLAAVLARVGSRWVRLSTPDPDRIATLPGVAASVPDGDGVAFSVHDSDAFVRALVASGLPFSQLQVRGATLEEAFLALTERSAA</sequence>
<reference evidence="8" key="1">
    <citation type="journal article" date="2019" name="Int. J. Syst. Evol. Microbiol.">
        <title>The Global Catalogue of Microorganisms (GCM) 10K type strain sequencing project: providing services to taxonomists for standard genome sequencing and annotation.</title>
        <authorList>
            <consortium name="The Broad Institute Genomics Platform"/>
            <consortium name="The Broad Institute Genome Sequencing Center for Infectious Disease"/>
            <person name="Wu L."/>
            <person name="Ma J."/>
        </authorList>
    </citation>
    <scope>NUCLEOTIDE SEQUENCE [LARGE SCALE GENOMIC DNA]</scope>
    <source>
        <strain evidence="8">NBRC 108755</strain>
    </source>
</reference>
<dbReference type="InterPro" id="IPR017871">
    <property type="entry name" value="ABC_transporter-like_CS"/>
</dbReference>
<keyword evidence="2" id="KW-0813">Transport</keyword>
<dbReference type="GO" id="GO:0005524">
    <property type="term" value="F:ATP binding"/>
    <property type="evidence" value="ECO:0007669"/>
    <property type="project" value="UniProtKB-KW"/>
</dbReference>
<dbReference type="InterPro" id="IPR027417">
    <property type="entry name" value="P-loop_NTPase"/>
</dbReference>
<dbReference type="InterPro" id="IPR003593">
    <property type="entry name" value="AAA+_ATPase"/>
</dbReference>
<evidence type="ECO:0000256" key="1">
    <source>
        <dbReference type="ARBA" id="ARBA00004202"/>
    </source>
</evidence>
<dbReference type="InterPro" id="IPR003439">
    <property type="entry name" value="ABC_transporter-like_ATP-bd"/>
</dbReference>
<evidence type="ECO:0000256" key="2">
    <source>
        <dbReference type="ARBA" id="ARBA00022448"/>
    </source>
</evidence>
<dbReference type="Proteomes" id="UP001157069">
    <property type="component" value="Unassembled WGS sequence"/>
</dbReference>
<dbReference type="CDD" id="cd03230">
    <property type="entry name" value="ABC_DR_subfamily_A"/>
    <property type="match status" value="1"/>
</dbReference>
<proteinExistence type="predicted"/>